<protein>
    <submittedName>
        <fullName evidence="1">Uncharacterized protein</fullName>
    </submittedName>
</protein>
<name>A0A117NGM7_PICGL</name>
<evidence type="ECO:0000313" key="1">
    <source>
        <dbReference type="EMBL" id="KUM47028.1"/>
    </source>
</evidence>
<dbReference type="AlphaFoldDB" id="A0A117NGM7"/>
<sequence>MKVVRSFNLLITSQGVCEALIYMQLRSRLELSSFFLSLAETTTVDGSHKQLSHSLIYPTHNPTIHWSRTNNSYCYYLLVEDTSTPICCDQLLDPPIHYYSRPILKQVQLNYGDLKHIHIKELHLL</sequence>
<gene>
    <name evidence="1" type="ORF">ABT39_MTgene6032</name>
</gene>
<reference evidence="1" key="1">
    <citation type="journal article" date="2015" name="Genome Biol. Evol.">
        <title>Organellar Genomes of White Spruce (Picea glauca): Assembly and Annotation.</title>
        <authorList>
            <person name="Jackman S.D."/>
            <person name="Warren R.L."/>
            <person name="Gibb E.A."/>
            <person name="Vandervalk B.P."/>
            <person name="Mohamadi H."/>
            <person name="Chu J."/>
            <person name="Raymond A."/>
            <person name="Pleasance S."/>
            <person name="Coope R."/>
            <person name="Wildung M.R."/>
            <person name="Ritland C.E."/>
            <person name="Bousquet J."/>
            <person name="Jones S.J."/>
            <person name="Bohlmann J."/>
            <person name="Birol I."/>
        </authorList>
    </citation>
    <scope>NUCLEOTIDE SEQUENCE [LARGE SCALE GENOMIC DNA]</scope>
    <source>
        <tissue evidence="1">Flushing bud</tissue>
    </source>
</reference>
<organism evidence="1">
    <name type="scientific">Picea glauca</name>
    <name type="common">White spruce</name>
    <name type="synonym">Pinus glauca</name>
    <dbReference type="NCBI Taxonomy" id="3330"/>
    <lineage>
        <taxon>Eukaryota</taxon>
        <taxon>Viridiplantae</taxon>
        <taxon>Streptophyta</taxon>
        <taxon>Embryophyta</taxon>
        <taxon>Tracheophyta</taxon>
        <taxon>Spermatophyta</taxon>
        <taxon>Pinopsida</taxon>
        <taxon>Pinidae</taxon>
        <taxon>Conifers I</taxon>
        <taxon>Pinales</taxon>
        <taxon>Pinaceae</taxon>
        <taxon>Picea</taxon>
    </lineage>
</organism>
<dbReference type="EMBL" id="LKAM01000008">
    <property type="protein sequence ID" value="KUM47028.1"/>
    <property type="molecule type" value="Genomic_DNA"/>
</dbReference>
<comment type="caution">
    <text evidence="1">The sequence shown here is derived from an EMBL/GenBank/DDBJ whole genome shotgun (WGS) entry which is preliminary data.</text>
</comment>
<keyword evidence="1" id="KW-0496">Mitochondrion</keyword>
<geneLocation type="mitochondrion" evidence="1"/>
<proteinExistence type="predicted"/>
<accession>A0A117NGM7</accession>